<dbReference type="EMBL" id="JAVREM010000049">
    <property type="protein sequence ID" value="MDT0321893.1"/>
    <property type="molecule type" value="Genomic_DNA"/>
</dbReference>
<protein>
    <submittedName>
        <fullName evidence="1">Uncharacterized protein</fullName>
    </submittedName>
</protein>
<name>A0ABU2LWD2_9ACTN</name>
<dbReference type="Proteomes" id="UP001183420">
    <property type="component" value="Unassembled WGS sequence"/>
</dbReference>
<sequence length="125" mass="13405">MSPLDAGMLIAVGRVAGAAAMALAYEVTGRPGRRRPEADVAWREAGPRARHGVLVTELNHLETERLPKIVGGRPDPGLLHPELIGSNDVRLIELVTGLVAKVLQVGRGCESCRGEYDDWRSGSES</sequence>
<proteinExistence type="predicted"/>
<organism evidence="1 2">
    <name type="scientific">Streptomyces millisiae</name>
    <dbReference type="NCBI Taxonomy" id="3075542"/>
    <lineage>
        <taxon>Bacteria</taxon>
        <taxon>Bacillati</taxon>
        <taxon>Actinomycetota</taxon>
        <taxon>Actinomycetes</taxon>
        <taxon>Kitasatosporales</taxon>
        <taxon>Streptomycetaceae</taxon>
        <taxon>Streptomyces</taxon>
    </lineage>
</organism>
<evidence type="ECO:0000313" key="1">
    <source>
        <dbReference type="EMBL" id="MDT0321893.1"/>
    </source>
</evidence>
<dbReference type="RefSeq" id="WP_311602234.1">
    <property type="nucleotide sequence ID" value="NZ_JAVREM010000049.1"/>
</dbReference>
<gene>
    <name evidence="1" type="ORF">RNC47_26510</name>
</gene>
<keyword evidence="2" id="KW-1185">Reference proteome</keyword>
<reference evidence="2" key="1">
    <citation type="submission" date="2023-07" db="EMBL/GenBank/DDBJ databases">
        <title>30 novel species of actinomycetes from the DSMZ collection.</title>
        <authorList>
            <person name="Nouioui I."/>
        </authorList>
    </citation>
    <scope>NUCLEOTIDE SEQUENCE [LARGE SCALE GENOMIC DNA]</scope>
    <source>
        <strain evidence="2">DSM 44918</strain>
    </source>
</reference>
<evidence type="ECO:0000313" key="2">
    <source>
        <dbReference type="Proteomes" id="UP001183420"/>
    </source>
</evidence>
<accession>A0ABU2LWD2</accession>
<comment type="caution">
    <text evidence="1">The sequence shown here is derived from an EMBL/GenBank/DDBJ whole genome shotgun (WGS) entry which is preliminary data.</text>
</comment>